<dbReference type="PIRSF" id="PIRSF002741">
    <property type="entry name" value="MppA"/>
    <property type="match status" value="1"/>
</dbReference>
<reference evidence="8 9" key="1">
    <citation type="submission" date="2020-08" db="EMBL/GenBank/DDBJ databases">
        <title>Genome public.</title>
        <authorList>
            <person name="Liu C."/>
            <person name="Sun Q."/>
        </authorList>
    </citation>
    <scope>NUCLEOTIDE SEQUENCE [LARGE SCALE GENOMIC DNA]</scope>
    <source>
        <strain evidence="8 9">BX10</strain>
    </source>
</reference>
<dbReference type="PROSITE" id="PS51257">
    <property type="entry name" value="PROKAR_LIPOPROTEIN"/>
    <property type="match status" value="1"/>
</dbReference>
<feature type="signal peptide" evidence="6">
    <location>
        <begin position="1"/>
        <end position="19"/>
    </location>
</feature>
<dbReference type="EMBL" id="JACRTJ010000019">
    <property type="protein sequence ID" value="MBC8599438.1"/>
    <property type="molecule type" value="Genomic_DNA"/>
</dbReference>
<dbReference type="RefSeq" id="WP_262427686.1">
    <property type="nucleotide sequence ID" value="NZ_JACRTJ010000019.1"/>
</dbReference>
<feature type="domain" description="Solute-binding protein family 5" evidence="7">
    <location>
        <begin position="109"/>
        <end position="491"/>
    </location>
</feature>
<protein>
    <submittedName>
        <fullName evidence="8">Peptide ABC transporter substrate-binding protein</fullName>
    </submittedName>
</protein>
<feature type="region of interest" description="Disordered" evidence="5">
    <location>
        <begin position="22"/>
        <end position="68"/>
    </location>
</feature>
<dbReference type="Pfam" id="PF00496">
    <property type="entry name" value="SBP_bac_5"/>
    <property type="match status" value="1"/>
</dbReference>
<evidence type="ECO:0000313" key="8">
    <source>
        <dbReference type="EMBL" id="MBC8599438.1"/>
    </source>
</evidence>
<evidence type="ECO:0000256" key="2">
    <source>
        <dbReference type="ARBA" id="ARBA00005695"/>
    </source>
</evidence>
<dbReference type="InterPro" id="IPR000914">
    <property type="entry name" value="SBP_5_dom"/>
</dbReference>
<evidence type="ECO:0000256" key="3">
    <source>
        <dbReference type="ARBA" id="ARBA00022448"/>
    </source>
</evidence>
<comment type="caution">
    <text evidence="8">The sequence shown here is derived from an EMBL/GenBank/DDBJ whole genome shotgun (WGS) entry which is preliminary data.</text>
</comment>
<dbReference type="CDD" id="cd08504">
    <property type="entry name" value="PBP2_OppA"/>
    <property type="match status" value="1"/>
</dbReference>
<comment type="similarity">
    <text evidence="2">Belongs to the bacterial solute-binding protein 5 family.</text>
</comment>
<feature type="compositionally biased region" description="Low complexity" evidence="5">
    <location>
        <begin position="27"/>
        <end position="36"/>
    </location>
</feature>
<dbReference type="InterPro" id="IPR030678">
    <property type="entry name" value="Peptide/Ni-bd"/>
</dbReference>
<evidence type="ECO:0000256" key="6">
    <source>
        <dbReference type="SAM" id="SignalP"/>
    </source>
</evidence>
<evidence type="ECO:0000256" key="1">
    <source>
        <dbReference type="ARBA" id="ARBA00004196"/>
    </source>
</evidence>
<accession>A0ABR7NTI7</accession>
<dbReference type="Gene3D" id="3.10.105.10">
    <property type="entry name" value="Dipeptide-binding Protein, Domain 3"/>
    <property type="match status" value="1"/>
</dbReference>
<gene>
    <name evidence="8" type="ORF">H8708_09410</name>
</gene>
<dbReference type="SUPFAM" id="SSF53850">
    <property type="entry name" value="Periplasmic binding protein-like II"/>
    <property type="match status" value="1"/>
</dbReference>
<keyword evidence="4 6" id="KW-0732">Signal</keyword>
<dbReference type="Gene3D" id="3.90.76.10">
    <property type="entry name" value="Dipeptide-binding Protein, Domain 1"/>
    <property type="match status" value="1"/>
</dbReference>
<evidence type="ECO:0000256" key="5">
    <source>
        <dbReference type="SAM" id="MobiDB-lite"/>
    </source>
</evidence>
<sequence length="572" mass="63586">MKKKVAVLLAMAMAAGVLSGCGGSGGKETTAAATEAADAKETTAAEKETAKETEKADEGEKKQALSVSLDAEPDSLDLAKVSDMYSTTVVSQMIEGLTAIRVDENGAETVEPGMAESWESSEDQMTWTFHLRDAKWEDGVDVKAGDFEYAIKRILNPETASPISGNILFIKNAEEAVAGSVGIDEVGVKALDDKTLEIQLAYPAPYFLSSCAGSSMLPMRQDIVEANGDSYGTEADKIVGNGPFSLKEWVHNSKISYVKNPSYWNADAVKLEELTMKIINEETARIGEFENGGIDVVPVSTAEWVEKLDQNKDYVKKVVSLPRTEYLFFNQEVELFSNEKVRQAFSIALNREEIASEVYQGMQEPAYGWIPNSMQVDGVNFREMAGEPIQELIEENPDPKALLIEGLKELGMSEDPSQVTVQLMSRNTSQDIAEYFQYTFNTVLGVNVEIDPVEWPVFQERNRGLDYEMGFKSYGADFDDPYSMMQLWMTGVKTVPTGWSNEEYDRLMTEASQSLDKELRAKDYKEAEALVLRTATICPYAYSTDISYSKNYVKNIMEPVFSSTLYKYSYIE</sequence>
<name>A0ABR7NTI7_9FIRM</name>
<dbReference type="Gene3D" id="3.40.190.10">
    <property type="entry name" value="Periplasmic binding protein-like II"/>
    <property type="match status" value="1"/>
</dbReference>
<dbReference type="InterPro" id="IPR039424">
    <property type="entry name" value="SBP_5"/>
</dbReference>
<dbReference type="PANTHER" id="PTHR30290">
    <property type="entry name" value="PERIPLASMIC BINDING COMPONENT OF ABC TRANSPORTER"/>
    <property type="match status" value="1"/>
</dbReference>
<feature type="chain" id="PRO_5046113480" evidence="6">
    <location>
        <begin position="20"/>
        <end position="572"/>
    </location>
</feature>
<dbReference type="Proteomes" id="UP000647491">
    <property type="component" value="Unassembled WGS sequence"/>
</dbReference>
<feature type="compositionally biased region" description="Basic and acidic residues" evidence="5">
    <location>
        <begin position="37"/>
        <end position="63"/>
    </location>
</feature>
<comment type="subcellular location">
    <subcellularLocation>
        <location evidence="1">Cell envelope</location>
    </subcellularLocation>
</comment>
<proteinExistence type="inferred from homology"/>
<dbReference type="PANTHER" id="PTHR30290:SF10">
    <property type="entry name" value="PERIPLASMIC OLIGOPEPTIDE-BINDING PROTEIN-RELATED"/>
    <property type="match status" value="1"/>
</dbReference>
<organism evidence="8 9">
    <name type="scientific">Enterocloster hominis</name>
    <name type="common">ex Liu et al. 2021</name>
    <dbReference type="NCBI Taxonomy" id="2763663"/>
    <lineage>
        <taxon>Bacteria</taxon>
        <taxon>Bacillati</taxon>
        <taxon>Bacillota</taxon>
        <taxon>Clostridia</taxon>
        <taxon>Lachnospirales</taxon>
        <taxon>Lachnospiraceae</taxon>
        <taxon>Enterocloster</taxon>
    </lineage>
</organism>
<evidence type="ECO:0000259" key="7">
    <source>
        <dbReference type="Pfam" id="PF00496"/>
    </source>
</evidence>
<keyword evidence="9" id="KW-1185">Reference proteome</keyword>
<keyword evidence="3" id="KW-0813">Transport</keyword>
<evidence type="ECO:0000256" key="4">
    <source>
        <dbReference type="ARBA" id="ARBA00022729"/>
    </source>
</evidence>
<evidence type="ECO:0000313" key="9">
    <source>
        <dbReference type="Proteomes" id="UP000647491"/>
    </source>
</evidence>